<feature type="compositionally biased region" description="Basic and acidic residues" evidence="1">
    <location>
        <begin position="202"/>
        <end position="217"/>
    </location>
</feature>
<feature type="compositionally biased region" description="Polar residues" evidence="1">
    <location>
        <begin position="186"/>
        <end position="201"/>
    </location>
</feature>
<gene>
    <name evidence="2" type="ORF">C2857_001720</name>
</gene>
<dbReference type="Proteomes" id="UP000594364">
    <property type="component" value="Chromosome 6"/>
</dbReference>
<feature type="compositionally biased region" description="Acidic residues" evidence="1">
    <location>
        <begin position="106"/>
        <end position="115"/>
    </location>
</feature>
<keyword evidence="3" id="KW-1185">Reference proteome</keyword>
<feature type="region of interest" description="Disordered" evidence="1">
    <location>
        <begin position="97"/>
        <end position="152"/>
    </location>
</feature>
<feature type="region of interest" description="Disordered" evidence="1">
    <location>
        <begin position="287"/>
        <end position="320"/>
    </location>
</feature>
<accession>A0A7U3Q1J4</accession>
<feature type="compositionally biased region" description="Polar residues" evidence="1">
    <location>
        <begin position="1"/>
        <end position="10"/>
    </location>
</feature>
<proteinExistence type="predicted"/>
<dbReference type="OrthoDB" id="6077919at2759"/>
<feature type="compositionally biased region" description="Low complexity" evidence="1">
    <location>
        <begin position="352"/>
        <end position="365"/>
    </location>
</feature>
<dbReference type="EMBL" id="CP031390">
    <property type="protein sequence ID" value="QPH16971.1"/>
    <property type="molecule type" value="Genomic_DNA"/>
</dbReference>
<feature type="compositionally biased region" description="Polar residues" evidence="1">
    <location>
        <begin position="298"/>
        <end position="313"/>
    </location>
</feature>
<protein>
    <submittedName>
        <fullName evidence="2">Uncharacterized protein</fullName>
    </submittedName>
</protein>
<feature type="compositionally biased region" description="Basic residues" evidence="1">
    <location>
        <begin position="427"/>
        <end position="436"/>
    </location>
</feature>
<evidence type="ECO:0000313" key="3">
    <source>
        <dbReference type="Proteomes" id="UP000594364"/>
    </source>
</evidence>
<feature type="region of interest" description="Disordered" evidence="1">
    <location>
        <begin position="1"/>
        <end position="73"/>
    </location>
</feature>
<dbReference type="AlphaFoldDB" id="A0A7U3Q1J4"/>
<feature type="compositionally biased region" description="Polar residues" evidence="1">
    <location>
        <begin position="121"/>
        <end position="148"/>
    </location>
</feature>
<feature type="compositionally biased region" description="Basic and acidic residues" evidence="1">
    <location>
        <begin position="402"/>
        <end position="414"/>
    </location>
</feature>
<evidence type="ECO:0000256" key="1">
    <source>
        <dbReference type="SAM" id="MobiDB-lite"/>
    </source>
</evidence>
<evidence type="ECO:0000313" key="2">
    <source>
        <dbReference type="EMBL" id="QPH16971.1"/>
    </source>
</evidence>
<reference evidence="2 3" key="1">
    <citation type="journal article" date="2018" name="PLoS Genet.">
        <title>Repeat elements organise 3D genome structure and mediate transcription in the filamentous fungus Epichloe festucae.</title>
        <authorList>
            <person name="Winter D.J."/>
            <person name="Ganley A.R.D."/>
            <person name="Young C.A."/>
            <person name="Liachko I."/>
            <person name="Schardl C.L."/>
            <person name="Dupont P.Y."/>
            <person name="Berry D."/>
            <person name="Ram A."/>
            <person name="Scott B."/>
            <person name="Cox M.P."/>
        </authorList>
    </citation>
    <scope>NUCLEOTIDE SEQUENCE [LARGE SCALE GENOMIC DNA]</scope>
    <source>
        <strain evidence="2 3">Fl1</strain>
    </source>
</reference>
<name>A0A7U3Q1J4_EPIFF</name>
<feature type="region of interest" description="Disordered" evidence="1">
    <location>
        <begin position="402"/>
        <end position="436"/>
    </location>
</feature>
<organism evidence="2 3">
    <name type="scientific">Epichloe festucae (strain Fl1)</name>
    <dbReference type="NCBI Taxonomy" id="877507"/>
    <lineage>
        <taxon>Eukaryota</taxon>
        <taxon>Fungi</taxon>
        <taxon>Dikarya</taxon>
        <taxon>Ascomycota</taxon>
        <taxon>Pezizomycotina</taxon>
        <taxon>Sordariomycetes</taxon>
        <taxon>Hypocreomycetidae</taxon>
        <taxon>Hypocreales</taxon>
        <taxon>Clavicipitaceae</taxon>
        <taxon>Epichloe</taxon>
    </lineage>
</organism>
<feature type="region of interest" description="Disordered" evidence="1">
    <location>
        <begin position="186"/>
        <end position="244"/>
    </location>
</feature>
<feature type="region of interest" description="Disordered" evidence="1">
    <location>
        <begin position="341"/>
        <end position="365"/>
    </location>
</feature>
<sequence length="436" mass="47159">MTTAAGQRQQLHVHIAAETYDPDEVVPRGSPLMKALHPRLELSPSPPPDIPSAQVSLIPPPIDDSQWSNCPKIRPSSGDAVLVAYLGNGRRPEIAQAAGYRALPGVDEEEYEGDGENNLYSDLSSHQRAGDSRVQSRSCGSHPTSSSAMVGPSLQHLAADVLQVVSPESRHISVPQDTPDIAFSTRQLSLSDDRSATNSYHLSRDQPENETNSERSCKHSIAMLTPSSSGLPPLQMDSPKSESNGQILPSIRSTLGDIDHIPSEPLTLAVKDKTVLHCSGAHFTRSPPVTLRRLPPLATSQMSPPRSPNETYQLSLPSPHSLPASSPYTCYASNGLNQRPSADYGTHISSETPSTDQSASAPTPATAISVADRMSIDGITNPSAGLMHKYPRPDNLQRHVRVHHMDKDKDDPLLREVLSQRPDGPNRGRRRRGVVP</sequence>